<dbReference type="RefSeq" id="YP_009322798.1">
    <property type="nucleotide sequence ID" value="NC_031924.1"/>
</dbReference>
<dbReference type="SUPFAM" id="SSF54171">
    <property type="entry name" value="DNA-binding domain"/>
    <property type="match status" value="1"/>
</dbReference>
<name>A0A1B1W287_9CAUD</name>
<accession>A0A1B1W287</accession>
<sequence length="90" mass="10291">MSNHGVLLKRKLNKHGRGAGWVASSKSTTGYYGVDYHKASKKFRARVMVLKKRYELGMFETAEEANAAVLRAKEWLSENPHEKFATEYEV</sequence>
<evidence type="ECO:0000313" key="2">
    <source>
        <dbReference type="Proteomes" id="UP000202982"/>
    </source>
</evidence>
<proteinExistence type="predicted"/>
<dbReference type="InterPro" id="IPR036955">
    <property type="entry name" value="AP2/ERF_dom_sf"/>
</dbReference>
<dbReference type="Gene3D" id="3.30.730.10">
    <property type="entry name" value="AP2/ERF domain"/>
    <property type="match status" value="1"/>
</dbReference>
<dbReference type="InterPro" id="IPR016177">
    <property type="entry name" value="DNA-bd_dom_sf"/>
</dbReference>
<dbReference type="GeneID" id="30308684"/>
<dbReference type="GO" id="GO:0003677">
    <property type="term" value="F:DNA binding"/>
    <property type="evidence" value="ECO:0007669"/>
    <property type="project" value="InterPro"/>
</dbReference>
<reference evidence="1" key="1">
    <citation type="submission" date="2016-09" db="EMBL/GenBank/DDBJ databases">
        <authorList>
            <person name="Liu Y."/>
            <person name="Bai C."/>
            <person name="Tong Y."/>
            <person name="Mi Z."/>
            <person name="An X."/>
            <person name="Huang Y."/>
            <person name="Li P."/>
            <person name="Yuan X."/>
            <person name="Niu W."/>
            <person name="Liu H."/>
        </authorList>
    </citation>
    <scope>NUCLEOTIDE SEQUENCE</scope>
</reference>
<dbReference type="Proteomes" id="UP000202982">
    <property type="component" value="Segment"/>
</dbReference>
<organism evidence="1 2">
    <name type="scientific">Salmonella phage IME207</name>
    <dbReference type="NCBI Taxonomy" id="1873985"/>
    <lineage>
        <taxon>Viruses</taxon>
        <taxon>Duplodnaviria</taxon>
        <taxon>Heunggongvirae</taxon>
        <taxon>Uroviricota</taxon>
        <taxon>Caudoviricetes</taxon>
        <taxon>Shuimuvirus</taxon>
        <taxon>Shuimuvirus IME207</taxon>
    </lineage>
</organism>
<evidence type="ECO:0008006" key="3">
    <source>
        <dbReference type="Google" id="ProtNLM"/>
    </source>
</evidence>
<keyword evidence="2" id="KW-1185">Reference proteome</keyword>
<protein>
    <recommendedName>
        <fullName evidence="3">AP2/ERF domain-containing protein</fullName>
    </recommendedName>
</protein>
<dbReference type="KEGG" id="vg:30308684"/>
<dbReference type="OrthoDB" id="38275at10239"/>
<dbReference type="EMBL" id="KX523699">
    <property type="protein sequence ID" value="ANW46786.1"/>
    <property type="molecule type" value="Genomic_DNA"/>
</dbReference>
<evidence type="ECO:0000313" key="1">
    <source>
        <dbReference type="EMBL" id="ANW46786.1"/>
    </source>
</evidence>
<dbReference type="GO" id="GO:0003700">
    <property type="term" value="F:DNA-binding transcription factor activity"/>
    <property type="evidence" value="ECO:0007669"/>
    <property type="project" value="InterPro"/>
</dbReference>